<dbReference type="SUPFAM" id="SSF159659">
    <property type="entry name" value="Cgl1923-like"/>
    <property type="match status" value="1"/>
</dbReference>
<keyword evidence="3" id="KW-1185">Reference proteome</keyword>
<comment type="caution">
    <text evidence="2">The sequence shown here is derived from an EMBL/GenBank/DDBJ whole genome shotgun (WGS) entry which is preliminary data.</text>
</comment>
<feature type="compositionally biased region" description="Acidic residues" evidence="1">
    <location>
        <begin position="265"/>
        <end position="282"/>
    </location>
</feature>
<dbReference type="Proteomes" id="UP000248706">
    <property type="component" value="Unassembled WGS sequence"/>
</dbReference>
<feature type="region of interest" description="Disordered" evidence="1">
    <location>
        <begin position="264"/>
        <end position="336"/>
    </location>
</feature>
<dbReference type="EMBL" id="MCIF01000002">
    <property type="protein sequence ID" value="RAQ94481.1"/>
    <property type="molecule type" value="Genomic_DNA"/>
</dbReference>
<dbReference type="Gene3D" id="3.40.50.10900">
    <property type="entry name" value="PAC-like subunit"/>
    <property type="match status" value="1"/>
</dbReference>
<evidence type="ECO:0008006" key="4">
    <source>
        <dbReference type="Google" id="ProtNLM"/>
    </source>
</evidence>
<dbReference type="InterPro" id="IPR038389">
    <property type="entry name" value="PSMG2_sf"/>
</dbReference>
<dbReference type="PIRSF" id="PIRSF028754">
    <property type="entry name" value="UCP028754"/>
    <property type="match status" value="1"/>
</dbReference>
<name>A0A328VCG2_9CHLR</name>
<sequence>MSLIQYYREHLQLRNPVLIAALAGWNDAADSATTAIKFLIDRWKPVKIAEIDSEDFYVFTETRPIVRIVDGMQRSLVWPANQFSAHSLPEQERDIILYLGVEPQLKWRTFSECFLEICRHFHVSEVILLGAMLADIPHSLAVPITGSSSTPELQERLRELDIHSSGYEGPTGMIGVLQDACRRANIPAASLWAAAPHYLAATPNIKVTAALLAYVNSLLSLDLDLNEIQADAVRFEEQITALVARDPEASAYVRRLEEQIHALADEEDEDDEDDLEDEEEPPVVETAHGPATDLDHPAGTGPLPSADVLIRSVEELLRREREQGPPTDTDDSKDEG</sequence>
<evidence type="ECO:0000256" key="1">
    <source>
        <dbReference type="SAM" id="MobiDB-lite"/>
    </source>
</evidence>
<dbReference type="AlphaFoldDB" id="A0A328VCG2"/>
<dbReference type="Pfam" id="PF09754">
    <property type="entry name" value="PAC2"/>
    <property type="match status" value="1"/>
</dbReference>
<proteinExistence type="predicted"/>
<evidence type="ECO:0000313" key="3">
    <source>
        <dbReference type="Proteomes" id="UP000248706"/>
    </source>
</evidence>
<feature type="compositionally biased region" description="Basic and acidic residues" evidence="1">
    <location>
        <begin position="312"/>
        <end position="323"/>
    </location>
</feature>
<accession>A0A328VCG2</accession>
<evidence type="ECO:0000313" key="2">
    <source>
        <dbReference type="EMBL" id="RAQ94481.1"/>
    </source>
</evidence>
<gene>
    <name evidence="2" type="ORF">A4R35_02975</name>
</gene>
<protein>
    <recommendedName>
        <fullName evidence="4">Carboxylate--amine ligase</fullName>
    </recommendedName>
</protein>
<reference evidence="2 3" key="1">
    <citation type="submission" date="2016-08" db="EMBL/GenBank/DDBJ databases">
        <title>Analysis of Carbohydrate Active Enzymes in Thermogemmatispora T81 Reveals Carbohydrate Degradation Ability.</title>
        <authorList>
            <person name="Tomazini A."/>
            <person name="Lal S."/>
            <person name="Stott M."/>
            <person name="Henrissat B."/>
            <person name="Polikarpov I."/>
            <person name="Sparling R."/>
            <person name="Levin D.B."/>
        </authorList>
    </citation>
    <scope>NUCLEOTIDE SEQUENCE [LARGE SCALE GENOMIC DNA]</scope>
    <source>
        <strain evidence="2 3">T81</strain>
    </source>
</reference>
<dbReference type="PANTHER" id="PTHR35610">
    <property type="entry name" value="3-ISOPROPYLMALATE DEHYDRATASE-RELATED"/>
    <property type="match status" value="1"/>
</dbReference>
<dbReference type="InterPro" id="IPR019151">
    <property type="entry name" value="Proteasome_assmbl_chaperone_2"/>
</dbReference>
<organism evidence="2 3">
    <name type="scientific">Thermogemmatispora tikiterensis</name>
    <dbReference type="NCBI Taxonomy" id="1825093"/>
    <lineage>
        <taxon>Bacteria</taxon>
        <taxon>Bacillati</taxon>
        <taxon>Chloroflexota</taxon>
        <taxon>Ktedonobacteria</taxon>
        <taxon>Thermogemmatisporales</taxon>
        <taxon>Thermogemmatisporaceae</taxon>
        <taxon>Thermogemmatispora</taxon>
    </lineage>
</organism>
<dbReference type="InterPro" id="IPR008492">
    <property type="entry name" value="Rv2714-like"/>
</dbReference>